<keyword evidence="1" id="KW-0472">Membrane</keyword>
<feature type="domain" description="Peptidase S55" evidence="2">
    <location>
        <begin position="188"/>
        <end position="417"/>
    </location>
</feature>
<dbReference type="STRING" id="28034.BFX07_11750"/>
<organism evidence="3 4">
    <name type="scientific">Sulfobacillus thermosulfidooxidans (strain DSM 9293 / VKM B-1269 / AT-1)</name>
    <dbReference type="NCBI Taxonomy" id="929705"/>
    <lineage>
        <taxon>Bacteria</taxon>
        <taxon>Bacillati</taxon>
        <taxon>Bacillota</taxon>
        <taxon>Clostridia</taxon>
        <taxon>Eubacteriales</taxon>
        <taxon>Clostridiales Family XVII. Incertae Sedis</taxon>
        <taxon>Sulfobacillus</taxon>
    </lineage>
</organism>
<dbReference type="OrthoDB" id="9765242at2"/>
<dbReference type="Gene3D" id="2.30.42.10">
    <property type="match status" value="1"/>
</dbReference>
<dbReference type="InterPro" id="IPR036034">
    <property type="entry name" value="PDZ_sf"/>
</dbReference>
<evidence type="ECO:0000313" key="4">
    <source>
        <dbReference type="Proteomes" id="UP000192660"/>
    </source>
</evidence>
<proteinExistence type="predicted"/>
<dbReference type="Pfam" id="PF05580">
    <property type="entry name" value="Peptidase_S55"/>
    <property type="match status" value="1"/>
</dbReference>
<dbReference type="InterPro" id="IPR008763">
    <property type="entry name" value="Peptidase_S55"/>
</dbReference>
<accession>A0A1W1WIR7</accession>
<dbReference type="EMBL" id="FWWY01000001">
    <property type="protein sequence ID" value="SMC06208.1"/>
    <property type="molecule type" value="Genomic_DNA"/>
</dbReference>
<evidence type="ECO:0000313" key="3">
    <source>
        <dbReference type="EMBL" id="SMC06208.1"/>
    </source>
</evidence>
<keyword evidence="1" id="KW-0812">Transmembrane</keyword>
<sequence length="417" mass="44991">MKRRQQLARIIGLIGAATVIITGFLPPVRQMVNLPKTIMVPSGQHISLPWSTWLSLGSPKAYPVFVEPGRVDIWGANPGHFVLQPKLFGWIPWRPVPVDVTKPLYEVPGGQSIGVVVNTRGLVVRGYAPIVVNGHLVDPAEEAGIDKGDVIVEANHHLVTSNQALEQAVQRSGKRHQAVALGVQGARHFHWRYVRPVWSQTQHAWHIGVVVQGGASGVGTLTFYDPHTLKYAALGHSITDGLTRIPISVRSGQLTGARIVGIIAGSIHGPGQKIGVLANGHNVQGNVVSNGLFGITGILSHKPLWGPKKALPVALPDQVHPGPAQIITVLHGQSPQLFSIRILKTYLQWHAHTKGLLFEVDDPALLRQTGGIIQGMSGSPIIQDGHLVGAVTHVLMSRPSLGYGCYAYWMVKQKSFS</sequence>
<dbReference type="InterPro" id="IPR014219">
    <property type="entry name" value="SpoIVB"/>
</dbReference>
<dbReference type="RefSeq" id="WP_020373280.1">
    <property type="nucleotide sequence ID" value="NZ_FWWY01000001.1"/>
</dbReference>
<evidence type="ECO:0000256" key="1">
    <source>
        <dbReference type="SAM" id="Phobius"/>
    </source>
</evidence>
<dbReference type="PROSITE" id="PS51494">
    <property type="entry name" value="SPOIVB"/>
    <property type="match status" value="1"/>
</dbReference>
<evidence type="ECO:0000259" key="2">
    <source>
        <dbReference type="PROSITE" id="PS51494"/>
    </source>
</evidence>
<gene>
    <name evidence="3" type="ORF">SAMN00768000_2690</name>
</gene>
<reference evidence="4" key="1">
    <citation type="submission" date="2017-04" db="EMBL/GenBank/DDBJ databases">
        <authorList>
            <person name="Varghese N."/>
            <person name="Submissions S."/>
        </authorList>
    </citation>
    <scope>NUCLEOTIDE SEQUENCE [LARGE SCALE GENOMIC DNA]</scope>
    <source>
        <strain evidence="4">DSM 9293</strain>
    </source>
</reference>
<name>A0A1W1WIR7_SULTA</name>
<keyword evidence="1" id="KW-1133">Transmembrane helix</keyword>
<feature type="transmembrane region" description="Helical" evidence="1">
    <location>
        <begin position="7"/>
        <end position="25"/>
    </location>
</feature>
<dbReference type="Pfam" id="PF13180">
    <property type="entry name" value="PDZ_2"/>
    <property type="match status" value="1"/>
</dbReference>
<protein>
    <submittedName>
        <fullName evidence="3">Stage IV sporulation protein B</fullName>
    </submittedName>
</protein>
<dbReference type="AlphaFoldDB" id="A0A1W1WIR7"/>
<dbReference type="Proteomes" id="UP000192660">
    <property type="component" value="Unassembled WGS sequence"/>
</dbReference>
<dbReference type="InterPro" id="IPR001478">
    <property type="entry name" value="PDZ"/>
</dbReference>
<dbReference type="NCBIfam" id="TIGR02860">
    <property type="entry name" value="spore_IV_B"/>
    <property type="match status" value="1"/>
</dbReference>
<dbReference type="SUPFAM" id="SSF50156">
    <property type="entry name" value="PDZ domain-like"/>
    <property type="match status" value="1"/>
</dbReference>
<keyword evidence="4" id="KW-1185">Reference proteome</keyword>